<dbReference type="GO" id="GO:0016747">
    <property type="term" value="F:acyltransferase activity, transferring groups other than amino-acyl groups"/>
    <property type="evidence" value="ECO:0007669"/>
    <property type="project" value="InterPro"/>
</dbReference>
<dbReference type="CDD" id="cd00831">
    <property type="entry name" value="CHS_like"/>
    <property type="match status" value="1"/>
</dbReference>
<dbReference type="SUPFAM" id="SSF53901">
    <property type="entry name" value="Thiolase-like"/>
    <property type="match status" value="1"/>
</dbReference>
<keyword evidence="5" id="KW-0443">Lipid metabolism</keyword>
<feature type="active site" description="Acyl-thioester intermediate" evidence="7">
    <location>
        <position position="138"/>
    </location>
</feature>
<dbReference type="FunFam" id="3.40.47.10:FF:000014">
    <property type="entry name" value="Chalcone synthase 1"/>
    <property type="match status" value="1"/>
</dbReference>
<evidence type="ECO:0000256" key="5">
    <source>
        <dbReference type="ARBA" id="ARBA00022832"/>
    </source>
</evidence>
<dbReference type="EMBL" id="MVHP01000002">
    <property type="protein sequence ID" value="ORA68843.1"/>
    <property type="molecule type" value="Genomic_DNA"/>
</dbReference>
<proteinExistence type="inferred from homology"/>
<comment type="similarity">
    <text evidence="2">Belongs to the thiolase-like superfamily. Chalcone/stilbene synthases family.</text>
</comment>
<dbReference type="GO" id="GO:0006633">
    <property type="term" value="P:fatty acid biosynthetic process"/>
    <property type="evidence" value="ECO:0007669"/>
    <property type="project" value="UniProtKB-UniPathway"/>
</dbReference>
<evidence type="ECO:0000256" key="2">
    <source>
        <dbReference type="ARBA" id="ARBA00005531"/>
    </source>
</evidence>
<sequence>MSVLASVRGALPRHRYTQAEITESLLTYPGWKRYEAAIRAVHASAHVRSRHLVVPLEDYPMLIDFGAANDAFIEHAVALGAAALSDALQDAGLAPSDVDLILTTTVTGIAVPSLDARIATRIGLRPDVRRVPVFGLGCVAGAAGVARLHDYLRGAPDDVAVLVSVELCSLGQKVNPTMATIVGSALFGDGAAAVVAVGERRAEKIRARGPEVLDSRSHLYPDSLRTMGWDISSDGMELVLAADLPAIIERYLGDDVTGFLASHGLTIDDVGAWVSHPGGPKIIDAIVDTLGLPDDALELTWHSLSEVGNLSSSSVLFVLRDTIDKQPPAGSPGVVMAMGPGFCSELVLLRWH</sequence>
<accession>A0A1X0D8X6</accession>
<keyword evidence="5" id="KW-0276">Fatty acid metabolism</keyword>
<evidence type="ECO:0000313" key="11">
    <source>
        <dbReference type="Proteomes" id="UP000192772"/>
    </source>
</evidence>
<dbReference type="PIRSF" id="PIRSF000451">
    <property type="entry name" value="PKS_III"/>
    <property type="match status" value="1"/>
</dbReference>
<evidence type="ECO:0000256" key="1">
    <source>
        <dbReference type="ARBA" id="ARBA00005194"/>
    </source>
</evidence>
<evidence type="ECO:0000256" key="6">
    <source>
        <dbReference type="ARBA" id="ARBA00023315"/>
    </source>
</evidence>
<evidence type="ECO:0000313" key="10">
    <source>
        <dbReference type="EMBL" id="ORA68843.1"/>
    </source>
</evidence>
<keyword evidence="6" id="KW-0012">Acyltransferase</keyword>
<keyword evidence="4" id="KW-0808">Transferase</keyword>
<comment type="subunit">
    <text evidence="3">Homodimer.</text>
</comment>
<dbReference type="Gene3D" id="3.40.47.10">
    <property type="match status" value="2"/>
</dbReference>
<dbReference type="GO" id="GO:0030639">
    <property type="term" value="P:polyketide biosynthetic process"/>
    <property type="evidence" value="ECO:0007669"/>
    <property type="project" value="TreeGrafter"/>
</dbReference>
<evidence type="ECO:0000256" key="4">
    <source>
        <dbReference type="ARBA" id="ARBA00022679"/>
    </source>
</evidence>
<dbReference type="Proteomes" id="UP000192772">
    <property type="component" value="Unassembled WGS sequence"/>
</dbReference>
<name>A0A1X0D8X6_9MYCO</name>
<evidence type="ECO:0000256" key="3">
    <source>
        <dbReference type="ARBA" id="ARBA00011738"/>
    </source>
</evidence>
<dbReference type="UniPathway" id="UPA00094"/>
<comment type="pathway">
    <text evidence="1">Lipid metabolism; fatty acid biosynthesis.</text>
</comment>
<evidence type="ECO:0000259" key="8">
    <source>
        <dbReference type="Pfam" id="PF00195"/>
    </source>
</evidence>
<dbReference type="PANTHER" id="PTHR11877">
    <property type="entry name" value="HYDROXYMETHYLGLUTARYL-COA SYNTHASE"/>
    <property type="match status" value="1"/>
</dbReference>
<dbReference type="PANTHER" id="PTHR11877:SF99">
    <property type="entry name" value="1,3,6,8-TETRAHYDROXYNAPHTHALENE SYNTHASE"/>
    <property type="match status" value="1"/>
</dbReference>
<evidence type="ECO:0000259" key="9">
    <source>
        <dbReference type="Pfam" id="PF02797"/>
    </source>
</evidence>
<dbReference type="InterPro" id="IPR011141">
    <property type="entry name" value="Polyketide_synthase_type-III"/>
</dbReference>
<feature type="domain" description="Chalcone/stilbene synthase N-terminal" evidence="8">
    <location>
        <begin position="47"/>
        <end position="195"/>
    </location>
</feature>
<reference evidence="10 11" key="1">
    <citation type="submission" date="2017-02" db="EMBL/GenBank/DDBJ databases">
        <title>The new phylogeny of genus Mycobacterium.</title>
        <authorList>
            <person name="Tortoli E."/>
            <person name="Trovato A."/>
            <person name="Cirillo D.M."/>
        </authorList>
    </citation>
    <scope>NUCLEOTIDE SEQUENCE [LARGE SCALE GENOMIC DNA]</scope>
    <source>
        <strain evidence="10 11">FI-09383</strain>
    </source>
</reference>
<evidence type="ECO:0000256" key="7">
    <source>
        <dbReference type="PIRSR" id="PIRSR000451-1"/>
    </source>
</evidence>
<dbReference type="GO" id="GO:0071770">
    <property type="term" value="P:DIM/DIP cell wall layer assembly"/>
    <property type="evidence" value="ECO:0007669"/>
    <property type="project" value="UniProtKB-ARBA"/>
</dbReference>
<feature type="domain" description="Chalcone/stilbene synthase C-terminal" evidence="9">
    <location>
        <begin position="217"/>
        <end position="350"/>
    </location>
</feature>
<dbReference type="FunFam" id="3.40.47.10:FF:000053">
    <property type="entry name" value="Alpha-pyrone synthesis polyketide synthase"/>
    <property type="match status" value="1"/>
</dbReference>
<dbReference type="Pfam" id="PF00195">
    <property type="entry name" value="Chal_sti_synt_N"/>
    <property type="match status" value="1"/>
</dbReference>
<comment type="caution">
    <text evidence="10">The sequence shown here is derived from an EMBL/GenBank/DDBJ whole genome shotgun (WGS) entry which is preliminary data.</text>
</comment>
<gene>
    <name evidence="10" type="ORF">BST23_03270</name>
</gene>
<dbReference type="AlphaFoldDB" id="A0A1X0D8X6"/>
<dbReference type="OrthoDB" id="9786288at2"/>
<protein>
    <submittedName>
        <fullName evidence="10">Type III polyketide synthase</fullName>
    </submittedName>
</protein>
<dbReference type="RefSeq" id="WP_083042407.1">
    <property type="nucleotide sequence ID" value="NZ_MVHP01000002.1"/>
</dbReference>
<dbReference type="GO" id="GO:0034081">
    <property type="term" value="C:polyketide synthase complex"/>
    <property type="evidence" value="ECO:0007669"/>
    <property type="project" value="UniProtKB-ARBA"/>
</dbReference>
<dbReference type="Pfam" id="PF02797">
    <property type="entry name" value="Chal_sti_synt_C"/>
    <property type="match status" value="1"/>
</dbReference>
<dbReference type="InterPro" id="IPR001099">
    <property type="entry name" value="Chalcone/stilbene_synt_N"/>
</dbReference>
<dbReference type="InterPro" id="IPR016039">
    <property type="entry name" value="Thiolase-like"/>
</dbReference>
<organism evidence="10 11">
    <name type="scientific">Mycolicibacterium elephantis</name>
    <dbReference type="NCBI Taxonomy" id="81858"/>
    <lineage>
        <taxon>Bacteria</taxon>
        <taxon>Bacillati</taxon>
        <taxon>Actinomycetota</taxon>
        <taxon>Actinomycetes</taxon>
        <taxon>Mycobacteriales</taxon>
        <taxon>Mycobacteriaceae</taxon>
        <taxon>Mycolicibacterium</taxon>
    </lineage>
</organism>
<dbReference type="STRING" id="81858.BST23_03270"/>
<dbReference type="InterPro" id="IPR012328">
    <property type="entry name" value="Chalcone/stilbene_synt_C"/>
</dbReference>